<keyword evidence="1" id="KW-1133">Transmembrane helix</keyword>
<gene>
    <name evidence="2" type="ORF">IQ230_14625</name>
</gene>
<keyword evidence="1" id="KW-0472">Membrane</keyword>
<protein>
    <submittedName>
        <fullName evidence="2">Polymer-forming cytoskeletal protein</fullName>
    </submittedName>
</protein>
<feature type="transmembrane region" description="Helical" evidence="1">
    <location>
        <begin position="405"/>
        <end position="422"/>
    </location>
</feature>
<feature type="transmembrane region" description="Helical" evidence="1">
    <location>
        <begin position="383"/>
        <end position="399"/>
    </location>
</feature>
<organism evidence="2 3">
    <name type="scientific">Gloeocapsopsis crepidinum LEGE 06123</name>
    <dbReference type="NCBI Taxonomy" id="588587"/>
    <lineage>
        <taxon>Bacteria</taxon>
        <taxon>Bacillati</taxon>
        <taxon>Cyanobacteriota</taxon>
        <taxon>Cyanophyceae</taxon>
        <taxon>Oscillatoriophycideae</taxon>
        <taxon>Chroococcales</taxon>
        <taxon>Chroococcaceae</taxon>
        <taxon>Gloeocapsopsis</taxon>
    </lineage>
</organism>
<keyword evidence="1" id="KW-0812">Transmembrane</keyword>
<sequence length="438" mass="46457">MMRHKWRTAITGFLCTLLLLLFLVTPVWSLASRSKDQVIIGANEVIANDLYVAGRTITINGTVNGDLVAAGRLITINGTVQGDLLAAGQAVVINGAVNDDLRVVSQVTQLSSNARIGDDVVAAGWSFESVAGSTVASDLAFTGWQALLAGSVGRNVIGSMAALELRSSIGSNVNVTMGAEGDAPEAYPPFFPQPPVPTPQLRAGLTVADSVQIGSNLTYRSPDVANISQQAQIAGGVIREALPEAETVAPNPVAIIVQQLQYLLALVLVGWLLLKFVPSWIQRLAAIASSKPLPSVGWGIVSLLLVGIIAFAIAVVTFVLTALSAVTLPILIIPIMGLGTLANLALFVSFFLFATFVPQIIVSLLSGYWLMQKLQPNTSSRRFVSLIVGLFVFVILTAIPLIGGLLHLATIFLGLGALWIWIRNKRDRTPKEDQLIAV</sequence>
<keyword evidence="3" id="KW-1185">Reference proteome</keyword>
<dbReference type="Gene3D" id="2.160.10.10">
    <property type="entry name" value="Hexapeptide repeat proteins"/>
    <property type="match status" value="1"/>
</dbReference>
<feature type="transmembrane region" description="Helical" evidence="1">
    <location>
        <begin position="344"/>
        <end position="371"/>
    </location>
</feature>
<name>A0ABR9UVF8_9CHRO</name>
<reference evidence="2 3" key="1">
    <citation type="submission" date="2020-10" db="EMBL/GenBank/DDBJ databases">
        <authorList>
            <person name="Castelo-Branco R."/>
            <person name="Eusebio N."/>
            <person name="Adriana R."/>
            <person name="Vieira A."/>
            <person name="Brugerolle De Fraissinette N."/>
            <person name="Rezende De Castro R."/>
            <person name="Schneider M.P."/>
            <person name="Vasconcelos V."/>
            <person name="Leao P.N."/>
        </authorList>
    </citation>
    <scope>NUCLEOTIDE SEQUENCE [LARGE SCALE GENOMIC DNA]</scope>
    <source>
        <strain evidence="2 3">LEGE 06123</strain>
    </source>
</reference>
<dbReference type="Proteomes" id="UP000651156">
    <property type="component" value="Unassembled WGS sequence"/>
</dbReference>
<evidence type="ECO:0000313" key="2">
    <source>
        <dbReference type="EMBL" id="MBE9191560.1"/>
    </source>
</evidence>
<dbReference type="EMBL" id="JADEWN010000035">
    <property type="protein sequence ID" value="MBE9191560.1"/>
    <property type="molecule type" value="Genomic_DNA"/>
</dbReference>
<feature type="transmembrane region" description="Helical" evidence="1">
    <location>
        <begin position="260"/>
        <end position="278"/>
    </location>
</feature>
<evidence type="ECO:0000256" key="1">
    <source>
        <dbReference type="SAM" id="Phobius"/>
    </source>
</evidence>
<proteinExistence type="predicted"/>
<evidence type="ECO:0000313" key="3">
    <source>
        <dbReference type="Proteomes" id="UP000651156"/>
    </source>
</evidence>
<accession>A0ABR9UVF8</accession>
<feature type="transmembrane region" description="Helical" evidence="1">
    <location>
        <begin position="299"/>
        <end position="332"/>
    </location>
</feature>
<comment type="caution">
    <text evidence="2">The sequence shown here is derived from an EMBL/GenBank/DDBJ whole genome shotgun (WGS) entry which is preliminary data.</text>
</comment>